<reference evidence="4 5" key="1">
    <citation type="submission" date="2018-04" db="EMBL/GenBank/DDBJ databases">
        <title>Denitrifier Microvirgula.</title>
        <authorList>
            <person name="Anderson E."/>
            <person name="Jang J."/>
            <person name="Ishii S."/>
        </authorList>
    </citation>
    <scope>NUCLEOTIDE SEQUENCE [LARGE SCALE GENOMIC DNA]</scope>
    <source>
        <strain evidence="4 5">BE2.4</strain>
    </source>
</reference>
<dbReference type="GO" id="GO:0006777">
    <property type="term" value="P:Mo-molybdopterin cofactor biosynthetic process"/>
    <property type="evidence" value="ECO:0007669"/>
    <property type="project" value="InterPro"/>
</dbReference>
<keyword evidence="5" id="KW-1185">Reference proteome</keyword>
<dbReference type="InterPro" id="IPR016155">
    <property type="entry name" value="Mopterin_synth/thiamin_S_b"/>
</dbReference>
<dbReference type="AlphaFoldDB" id="A0A2S0P8I1"/>
<dbReference type="Gene3D" id="3.10.20.30">
    <property type="match status" value="1"/>
</dbReference>
<comment type="similarity">
    <text evidence="2">Belongs to the MoaD family.</text>
</comment>
<dbReference type="PANTHER" id="PTHR33359:SF1">
    <property type="entry name" value="MOLYBDOPTERIN SYNTHASE SULFUR CARRIER SUBUNIT"/>
    <property type="match status" value="1"/>
</dbReference>
<protein>
    <recommendedName>
        <fullName evidence="3">Molybdopterin synthase sulfur carrier subunit</fullName>
    </recommendedName>
</protein>
<accession>A0A2S0P8I1</accession>
<evidence type="ECO:0000313" key="5">
    <source>
        <dbReference type="Proteomes" id="UP000244173"/>
    </source>
</evidence>
<dbReference type="Proteomes" id="UP000244173">
    <property type="component" value="Chromosome"/>
</dbReference>
<proteinExistence type="inferred from homology"/>
<evidence type="ECO:0000256" key="2">
    <source>
        <dbReference type="ARBA" id="ARBA00024200"/>
    </source>
</evidence>
<dbReference type="EMBL" id="CP028519">
    <property type="protein sequence ID" value="AVY93714.1"/>
    <property type="molecule type" value="Genomic_DNA"/>
</dbReference>
<gene>
    <name evidence="4" type="primary">moaD</name>
    <name evidence="4" type="ORF">DAI18_06370</name>
</gene>
<dbReference type="PANTHER" id="PTHR33359">
    <property type="entry name" value="MOLYBDOPTERIN SYNTHASE SULFUR CARRIER SUBUNIT"/>
    <property type="match status" value="1"/>
</dbReference>
<dbReference type="GO" id="GO:0000166">
    <property type="term" value="F:nucleotide binding"/>
    <property type="evidence" value="ECO:0007669"/>
    <property type="project" value="UniProtKB-KW"/>
</dbReference>
<dbReference type="UniPathway" id="UPA00344"/>
<dbReference type="Pfam" id="PF02597">
    <property type="entry name" value="ThiS"/>
    <property type="match status" value="1"/>
</dbReference>
<dbReference type="CDD" id="cd00754">
    <property type="entry name" value="Ubl_MoaD"/>
    <property type="match status" value="1"/>
</dbReference>
<dbReference type="NCBIfam" id="TIGR01682">
    <property type="entry name" value="moaD"/>
    <property type="match status" value="1"/>
</dbReference>
<evidence type="ECO:0000256" key="1">
    <source>
        <dbReference type="ARBA" id="ARBA00022741"/>
    </source>
</evidence>
<dbReference type="KEGG" id="maer:DAI18_06370"/>
<evidence type="ECO:0000256" key="3">
    <source>
        <dbReference type="ARBA" id="ARBA00024247"/>
    </source>
</evidence>
<evidence type="ECO:0000313" key="4">
    <source>
        <dbReference type="EMBL" id="AVY93714.1"/>
    </source>
</evidence>
<dbReference type="InterPro" id="IPR010038">
    <property type="entry name" value="MoaD_arc-typ"/>
</dbReference>
<sequence length="83" mass="9069">MQLHILYFARLRDTFGRAEEHLEFSGTTIGALIDLLVARGDDWREALGGGRPFRVARNQAIATVDTVLSEGDEIAIFPPVTGG</sequence>
<dbReference type="STRING" id="1122240.GCA_000620105_01320"/>
<dbReference type="SUPFAM" id="SSF54285">
    <property type="entry name" value="MoaD/ThiS"/>
    <property type="match status" value="1"/>
</dbReference>
<keyword evidence="1" id="KW-0547">Nucleotide-binding</keyword>
<dbReference type="OrthoDB" id="9801945at2"/>
<dbReference type="InterPro" id="IPR044672">
    <property type="entry name" value="MOCS2A"/>
</dbReference>
<dbReference type="GO" id="GO:1990133">
    <property type="term" value="C:molybdopterin adenylyltransferase complex"/>
    <property type="evidence" value="ECO:0007669"/>
    <property type="project" value="TreeGrafter"/>
</dbReference>
<dbReference type="InterPro" id="IPR003749">
    <property type="entry name" value="ThiS/MoaD-like"/>
</dbReference>
<dbReference type="NCBIfam" id="TIGR01687">
    <property type="entry name" value="moaD_arch"/>
    <property type="match status" value="1"/>
</dbReference>
<dbReference type="InterPro" id="IPR012675">
    <property type="entry name" value="Beta-grasp_dom_sf"/>
</dbReference>
<name>A0A2S0P8I1_9NEIS</name>
<dbReference type="RefSeq" id="WP_028498681.1">
    <property type="nucleotide sequence ID" value="NZ_CP028519.1"/>
</dbReference>
<organism evidence="4 5">
    <name type="scientific">Microvirgula aerodenitrificans</name>
    <dbReference type="NCBI Taxonomy" id="57480"/>
    <lineage>
        <taxon>Bacteria</taxon>
        <taxon>Pseudomonadati</taxon>
        <taxon>Pseudomonadota</taxon>
        <taxon>Betaproteobacteria</taxon>
        <taxon>Neisseriales</taxon>
        <taxon>Aquaspirillaceae</taxon>
        <taxon>Microvirgula</taxon>
    </lineage>
</organism>